<feature type="transmembrane region" description="Helical" evidence="7">
    <location>
        <begin position="25"/>
        <end position="44"/>
    </location>
</feature>
<evidence type="ECO:0000313" key="9">
    <source>
        <dbReference type="EMBL" id="KFH45073.1"/>
    </source>
</evidence>
<evidence type="ECO:0000256" key="1">
    <source>
        <dbReference type="ARBA" id="ARBA00004141"/>
    </source>
</evidence>
<evidence type="ECO:0000259" key="8">
    <source>
        <dbReference type="Pfam" id="PF20684"/>
    </source>
</evidence>
<dbReference type="STRING" id="857340.A0A086T6U1"/>
<comment type="caution">
    <text evidence="9">The sequence shown here is derived from an EMBL/GenBank/DDBJ whole genome shotgun (WGS) entry which is preliminary data.</text>
</comment>
<accession>A0A086T6U1</accession>
<dbReference type="OrthoDB" id="10017208at2759"/>
<comment type="subcellular location">
    <subcellularLocation>
        <location evidence="1">Membrane</location>
        <topology evidence="1">Multi-pass membrane protein</topology>
    </subcellularLocation>
</comment>
<sequence>MDLSAMDPSQIDPSLTGMQAIFCTRVMYCFGILFVKTSLLLFYLRLDHRRYMRWAVWFLIVNVVANSVAGAIVSIIGCIPPDLFWKIMENPEAAAKNCLPQDHLQIFWDTCGAHVIASDIAIWVLPIPMVWQLNFSKRLKWAVSGIFALGIFAVAASCVRFYYVRALSNQTEQYYQLADSLNWCSLELHVAIICGSSSSLKAFLKQHFPAVLGTSTTGTSRGGSKSRGLNYTPTTNDGHPLSNLSARAHVGHNVSVSASNPKSKGYSVMDETGNDSGSEKAIIPPGGGHIVMKREIRQEATTSM</sequence>
<gene>
    <name evidence="9" type="ORF">ACRE_041170</name>
</gene>
<feature type="compositionally biased region" description="Low complexity" evidence="6">
    <location>
        <begin position="215"/>
        <end position="228"/>
    </location>
</feature>
<protein>
    <recommendedName>
        <fullName evidence="8">Rhodopsin domain-containing protein</fullName>
    </recommendedName>
</protein>
<evidence type="ECO:0000256" key="6">
    <source>
        <dbReference type="SAM" id="MobiDB-lite"/>
    </source>
</evidence>
<feature type="domain" description="Rhodopsin" evidence="8">
    <location>
        <begin position="15"/>
        <end position="205"/>
    </location>
</feature>
<evidence type="ECO:0000256" key="4">
    <source>
        <dbReference type="ARBA" id="ARBA00023136"/>
    </source>
</evidence>
<keyword evidence="3 7" id="KW-1133">Transmembrane helix</keyword>
<feature type="region of interest" description="Disordered" evidence="6">
    <location>
        <begin position="215"/>
        <end position="287"/>
    </location>
</feature>
<dbReference type="Pfam" id="PF20684">
    <property type="entry name" value="Fung_rhodopsin"/>
    <property type="match status" value="1"/>
</dbReference>
<organism evidence="9 10">
    <name type="scientific">Hapsidospora chrysogenum (strain ATCC 11550 / CBS 779.69 / DSM 880 / IAM 14645 / JCM 23072 / IMI 49137)</name>
    <name type="common">Acremonium chrysogenum</name>
    <dbReference type="NCBI Taxonomy" id="857340"/>
    <lineage>
        <taxon>Eukaryota</taxon>
        <taxon>Fungi</taxon>
        <taxon>Dikarya</taxon>
        <taxon>Ascomycota</taxon>
        <taxon>Pezizomycotina</taxon>
        <taxon>Sordariomycetes</taxon>
        <taxon>Hypocreomycetidae</taxon>
        <taxon>Hypocreales</taxon>
        <taxon>Bionectriaceae</taxon>
        <taxon>Hapsidospora</taxon>
    </lineage>
</organism>
<proteinExistence type="inferred from homology"/>
<keyword evidence="10" id="KW-1185">Reference proteome</keyword>
<feature type="transmembrane region" description="Helical" evidence="7">
    <location>
        <begin position="139"/>
        <end position="163"/>
    </location>
</feature>
<feature type="transmembrane region" description="Helical" evidence="7">
    <location>
        <begin position="106"/>
        <end position="127"/>
    </location>
</feature>
<name>A0A086T6U1_HAPC1</name>
<feature type="compositionally biased region" description="Polar residues" evidence="6">
    <location>
        <begin position="229"/>
        <end position="245"/>
    </location>
</feature>
<feature type="transmembrane region" description="Helical" evidence="7">
    <location>
        <begin position="56"/>
        <end position="76"/>
    </location>
</feature>
<keyword evidence="2 7" id="KW-0812">Transmembrane</keyword>
<dbReference type="PANTHER" id="PTHR33048">
    <property type="entry name" value="PTH11-LIKE INTEGRAL MEMBRANE PROTEIN (AFU_ORTHOLOGUE AFUA_5G11245)"/>
    <property type="match status" value="1"/>
</dbReference>
<dbReference type="GO" id="GO:0016020">
    <property type="term" value="C:membrane"/>
    <property type="evidence" value="ECO:0007669"/>
    <property type="project" value="UniProtKB-SubCell"/>
</dbReference>
<evidence type="ECO:0000313" key="10">
    <source>
        <dbReference type="Proteomes" id="UP000029964"/>
    </source>
</evidence>
<dbReference type="HOGENOM" id="CLU_028200_0_4_1"/>
<reference evidence="10" key="1">
    <citation type="journal article" date="2014" name="Genome Announc.">
        <title>Genome sequence and annotation of Acremonium chrysogenum, producer of the beta-lactam antibiotic cephalosporin C.</title>
        <authorList>
            <person name="Terfehr D."/>
            <person name="Dahlmann T.A."/>
            <person name="Specht T."/>
            <person name="Zadra I."/>
            <person name="Kuernsteiner H."/>
            <person name="Kueck U."/>
        </authorList>
    </citation>
    <scope>NUCLEOTIDE SEQUENCE [LARGE SCALE GENOMIC DNA]</scope>
    <source>
        <strain evidence="10">ATCC 11550 / CBS 779.69 / DSM 880 / IAM 14645 / JCM 23072 / IMI 49137</strain>
    </source>
</reference>
<dbReference type="AlphaFoldDB" id="A0A086T6U1"/>
<evidence type="ECO:0000256" key="2">
    <source>
        <dbReference type="ARBA" id="ARBA00022692"/>
    </source>
</evidence>
<keyword evidence="4 7" id="KW-0472">Membrane</keyword>
<evidence type="ECO:0000256" key="7">
    <source>
        <dbReference type="SAM" id="Phobius"/>
    </source>
</evidence>
<evidence type="ECO:0000256" key="5">
    <source>
        <dbReference type="ARBA" id="ARBA00038359"/>
    </source>
</evidence>
<comment type="similarity">
    <text evidence="5">Belongs to the SAT4 family.</text>
</comment>
<dbReference type="Proteomes" id="UP000029964">
    <property type="component" value="Unassembled WGS sequence"/>
</dbReference>
<dbReference type="InterPro" id="IPR049326">
    <property type="entry name" value="Rhodopsin_dom_fungi"/>
</dbReference>
<evidence type="ECO:0000256" key="3">
    <source>
        <dbReference type="ARBA" id="ARBA00022989"/>
    </source>
</evidence>
<dbReference type="PANTHER" id="PTHR33048:SF47">
    <property type="entry name" value="INTEGRAL MEMBRANE PROTEIN-RELATED"/>
    <property type="match status" value="1"/>
</dbReference>
<dbReference type="InterPro" id="IPR052337">
    <property type="entry name" value="SAT4-like"/>
</dbReference>
<dbReference type="EMBL" id="JPKY01000038">
    <property type="protein sequence ID" value="KFH45073.1"/>
    <property type="molecule type" value="Genomic_DNA"/>
</dbReference>